<organism evidence="1 2">
    <name type="scientific">Enterobacter cancerogenus</name>
    <dbReference type="NCBI Taxonomy" id="69218"/>
    <lineage>
        <taxon>Bacteria</taxon>
        <taxon>Pseudomonadati</taxon>
        <taxon>Pseudomonadota</taxon>
        <taxon>Gammaproteobacteria</taxon>
        <taxon>Enterobacterales</taxon>
        <taxon>Enterobacteriaceae</taxon>
        <taxon>Enterobacter</taxon>
        <taxon>Enterobacter cloacae complex</taxon>
    </lineage>
</organism>
<accession>A0AB38P100</accession>
<name>A0AB38P100_9ENTR</name>
<dbReference type="AlphaFoldDB" id="A0AB38P100"/>
<dbReference type="KEGG" id="ecan:CWI88_10880"/>
<dbReference type="EMBL" id="QGAL01000006">
    <property type="protein sequence ID" value="TKK16432.1"/>
    <property type="molecule type" value="Genomic_DNA"/>
</dbReference>
<protein>
    <submittedName>
        <fullName evidence="1">Integrase</fullName>
    </submittedName>
</protein>
<evidence type="ECO:0000313" key="1">
    <source>
        <dbReference type="EMBL" id="TKK16432.1"/>
    </source>
</evidence>
<dbReference type="Proteomes" id="UP000306327">
    <property type="component" value="Unassembled WGS sequence"/>
</dbReference>
<evidence type="ECO:0000313" key="2">
    <source>
        <dbReference type="Proteomes" id="UP000306327"/>
    </source>
</evidence>
<gene>
    <name evidence="1" type="ORF">EcCFBP13530_18645</name>
</gene>
<sequence>MLVFAAGIRTIRGILCLLDVICQRQPVFLASQMGHENAQRVYDVYGAWIEE</sequence>
<comment type="caution">
    <text evidence="1">The sequence shown here is derived from an EMBL/GenBank/DDBJ whole genome shotgun (WGS) entry which is preliminary data.</text>
</comment>
<reference evidence="1 2" key="1">
    <citation type="journal article" date="2019" name="Sci. Rep.">
        <title>Differences in resource use lead to coexistence of seed-transmitted microbial populations.</title>
        <authorList>
            <person name="Torres-Cortes G."/>
            <person name="Garcia B.J."/>
            <person name="Compant S."/>
            <person name="Rezki S."/>
            <person name="Jones P."/>
            <person name="Preveaux A."/>
            <person name="Briand M."/>
            <person name="Roulet A."/>
            <person name="Bouchez O."/>
            <person name="Jacobson D."/>
            <person name="Barret M."/>
        </authorList>
    </citation>
    <scope>NUCLEOTIDE SEQUENCE [LARGE SCALE GENOMIC DNA]</scope>
    <source>
        <strain evidence="1 2">CFBP13530</strain>
    </source>
</reference>
<proteinExistence type="predicted"/>